<dbReference type="Proteomes" id="UP000010809">
    <property type="component" value="Chromosome"/>
</dbReference>
<evidence type="ECO:0000259" key="2">
    <source>
        <dbReference type="Pfam" id="PF00535"/>
    </source>
</evidence>
<keyword evidence="3" id="KW-0808">Transferase</keyword>
<organism evidence="3 4">
    <name type="scientific">Thioalkalivibrio nitratireducens (strain DSM 14787 / UNIQEM 213 / ALEN2)</name>
    <dbReference type="NCBI Taxonomy" id="1255043"/>
    <lineage>
        <taxon>Bacteria</taxon>
        <taxon>Pseudomonadati</taxon>
        <taxon>Pseudomonadota</taxon>
        <taxon>Gammaproteobacteria</taxon>
        <taxon>Chromatiales</taxon>
        <taxon>Ectothiorhodospiraceae</taxon>
        <taxon>Thioalkalivibrio</taxon>
    </lineage>
</organism>
<dbReference type="EMBL" id="CP003989">
    <property type="protein sequence ID" value="AGA33819.1"/>
    <property type="molecule type" value="Genomic_DNA"/>
</dbReference>
<dbReference type="GO" id="GO:0016740">
    <property type="term" value="F:transferase activity"/>
    <property type="evidence" value="ECO:0007669"/>
    <property type="project" value="UniProtKB-KW"/>
</dbReference>
<dbReference type="CDD" id="cd02511">
    <property type="entry name" value="Beta4Glucosyltransferase"/>
    <property type="match status" value="1"/>
</dbReference>
<dbReference type="HOGENOM" id="CLU_065962_1_0_6"/>
<dbReference type="InterPro" id="IPR029044">
    <property type="entry name" value="Nucleotide-diphossugar_trans"/>
</dbReference>
<dbReference type="KEGG" id="tni:TVNIR_2163"/>
<dbReference type="RefSeq" id="WP_015258942.1">
    <property type="nucleotide sequence ID" value="NC_019902.2"/>
</dbReference>
<evidence type="ECO:0000256" key="1">
    <source>
        <dbReference type="ARBA" id="ARBA00038494"/>
    </source>
</evidence>
<evidence type="ECO:0000313" key="4">
    <source>
        <dbReference type="Proteomes" id="UP000010809"/>
    </source>
</evidence>
<dbReference type="AlphaFoldDB" id="L0DW48"/>
<reference evidence="3" key="1">
    <citation type="submission" date="2015-12" db="EMBL/GenBank/DDBJ databases">
        <authorList>
            <person name="Tikhonova T.V."/>
            <person name="Pavlov A.R."/>
            <person name="Beletsky A.V."/>
            <person name="Mardanov A.V."/>
            <person name="Sorokin D.Y."/>
            <person name="Ravin N.V."/>
            <person name="Popov V.O."/>
        </authorList>
    </citation>
    <scope>NUCLEOTIDE SEQUENCE</scope>
    <source>
        <strain evidence="3">DSM 14787</strain>
    </source>
</reference>
<dbReference type="Gene3D" id="3.90.550.10">
    <property type="entry name" value="Spore Coat Polysaccharide Biosynthesis Protein SpsA, Chain A"/>
    <property type="match status" value="1"/>
</dbReference>
<dbReference type="eggNOG" id="COG0463">
    <property type="taxonomic scope" value="Bacteria"/>
</dbReference>
<feature type="domain" description="Glycosyltransferase 2-like" evidence="2">
    <location>
        <begin position="10"/>
        <end position="144"/>
    </location>
</feature>
<dbReference type="PANTHER" id="PTHR43630:SF2">
    <property type="entry name" value="GLYCOSYLTRANSFERASE"/>
    <property type="match status" value="1"/>
</dbReference>
<dbReference type="OrthoDB" id="9815923at2"/>
<dbReference type="InterPro" id="IPR001173">
    <property type="entry name" value="Glyco_trans_2-like"/>
</dbReference>
<comment type="similarity">
    <text evidence="1">Belongs to the glycosyltransferase 2 family. WaaE/KdtX subfamily.</text>
</comment>
<keyword evidence="4" id="KW-1185">Reference proteome</keyword>
<protein>
    <submittedName>
        <fullName evidence="3">Glycosyl transferase, family 2</fullName>
    </submittedName>
</protein>
<proteinExistence type="inferred from homology"/>
<name>L0DW48_THIND</name>
<gene>
    <name evidence="3" type="ordered locus">TVNIR_2163</name>
</gene>
<dbReference type="STRING" id="1255043.TVNIR_2163"/>
<sequence>MTPLPITATVITLNEEAMIAGCIRSLRPVCDEIIVVDSRSTDRTREIAAAEGARVIEQAYLGDGPQKAYGVPLATNDWILSLDADERLEDDAVALIRALSLDDPQTAYALRRRNFVGNHWIRAAGFYPDSVVRLYHRATSGYLPRKHHSRVEAPRVRHLKGHIRHFTYEDLSHWIRRIDELSALDAWAMKDRGVQPSGWRPAVHALVALLRKLVFKGGFFQGPDGMTVAVTTAFNAYMKYAKLNELYEREQGGPRE</sequence>
<dbReference type="PATRIC" id="fig|1255043.3.peg.2182"/>
<accession>L0DW48</accession>
<dbReference type="Pfam" id="PF00535">
    <property type="entry name" value="Glycos_transf_2"/>
    <property type="match status" value="1"/>
</dbReference>
<dbReference type="PANTHER" id="PTHR43630">
    <property type="entry name" value="POLY-BETA-1,6-N-ACETYL-D-GLUCOSAMINE SYNTHASE"/>
    <property type="match status" value="1"/>
</dbReference>
<dbReference type="SUPFAM" id="SSF53448">
    <property type="entry name" value="Nucleotide-diphospho-sugar transferases"/>
    <property type="match status" value="1"/>
</dbReference>
<evidence type="ECO:0000313" key="3">
    <source>
        <dbReference type="EMBL" id="AGA33819.1"/>
    </source>
</evidence>